<dbReference type="EMBL" id="JAQQWI010000017">
    <property type="protein sequence ID" value="KAK8005862.1"/>
    <property type="molecule type" value="Genomic_DNA"/>
</dbReference>
<evidence type="ECO:0000313" key="1">
    <source>
        <dbReference type="EMBL" id="KAK8005862.1"/>
    </source>
</evidence>
<dbReference type="Proteomes" id="UP001396898">
    <property type="component" value="Unassembled WGS sequence"/>
</dbReference>
<sequence>MREEVGHCLKILAGETLGDAVSRHGLESLLDLEGELVDLRGDIVAGLDGGMHKRVLVTVRLLGQLLVDLPFLDTHGDDLVSLGADLAIVSGVDHDLTRRANRQVEAGHQQHDLEIQCFPVHLLVVHGPGAAGAKGASQAADCGGLWDRDIVGGIRSVNRGHLRDRQGECFIIRGLIVRVLGLISHSRAGEMVEEGTLTDGAALGTGPTKGWAGAGSASSTGASDARGFSLGAGPAAGLSVTEDGF</sequence>
<protein>
    <submittedName>
        <fullName evidence="1">Uncharacterized protein</fullName>
    </submittedName>
</protein>
<gene>
    <name evidence="1" type="ORF">PG991_012159</name>
</gene>
<organism evidence="1 2">
    <name type="scientific">Apiospora marii</name>
    <dbReference type="NCBI Taxonomy" id="335849"/>
    <lineage>
        <taxon>Eukaryota</taxon>
        <taxon>Fungi</taxon>
        <taxon>Dikarya</taxon>
        <taxon>Ascomycota</taxon>
        <taxon>Pezizomycotina</taxon>
        <taxon>Sordariomycetes</taxon>
        <taxon>Xylariomycetidae</taxon>
        <taxon>Amphisphaeriales</taxon>
        <taxon>Apiosporaceae</taxon>
        <taxon>Apiospora</taxon>
    </lineage>
</organism>
<comment type="caution">
    <text evidence="1">The sequence shown here is derived from an EMBL/GenBank/DDBJ whole genome shotgun (WGS) entry which is preliminary data.</text>
</comment>
<proteinExistence type="predicted"/>
<keyword evidence="2" id="KW-1185">Reference proteome</keyword>
<reference evidence="1 2" key="1">
    <citation type="submission" date="2023-01" db="EMBL/GenBank/DDBJ databases">
        <title>Analysis of 21 Apiospora genomes using comparative genomics revels a genus with tremendous synthesis potential of carbohydrate active enzymes and secondary metabolites.</title>
        <authorList>
            <person name="Sorensen T."/>
        </authorList>
    </citation>
    <scope>NUCLEOTIDE SEQUENCE [LARGE SCALE GENOMIC DNA]</scope>
    <source>
        <strain evidence="1 2">CBS 20057</strain>
    </source>
</reference>
<name>A0ABR1R9E1_9PEZI</name>
<evidence type="ECO:0000313" key="2">
    <source>
        <dbReference type="Proteomes" id="UP001396898"/>
    </source>
</evidence>
<accession>A0ABR1R9E1</accession>